<proteinExistence type="predicted"/>
<reference evidence="1" key="2">
    <citation type="journal article" date="2020" name="Nat. Commun.">
        <title>Large-scale genome sequencing of mycorrhizal fungi provides insights into the early evolution of symbiotic traits.</title>
        <authorList>
            <person name="Miyauchi S."/>
            <person name="Kiss E."/>
            <person name="Kuo A."/>
            <person name="Drula E."/>
            <person name="Kohler A."/>
            <person name="Sanchez-Garcia M."/>
            <person name="Morin E."/>
            <person name="Andreopoulos B."/>
            <person name="Barry K.W."/>
            <person name="Bonito G."/>
            <person name="Buee M."/>
            <person name="Carver A."/>
            <person name="Chen C."/>
            <person name="Cichocki N."/>
            <person name="Clum A."/>
            <person name="Culley D."/>
            <person name="Crous P.W."/>
            <person name="Fauchery L."/>
            <person name="Girlanda M."/>
            <person name="Hayes R.D."/>
            <person name="Keri Z."/>
            <person name="LaButti K."/>
            <person name="Lipzen A."/>
            <person name="Lombard V."/>
            <person name="Magnuson J."/>
            <person name="Maillard F."/>
            <person name="Murat C."/>
            <person name="Nolan M."/>
            <person name="Ohm R.A."/>
            <person name="Pangilinan J."/>
            <person name="Pereira M.F."/>
            <person name="Perotto S."/>
            <person name="Peter M."/>
            <person name="Pfister S."/>
            <person name="Riley R."/>
            <person name="Sitrit Y."/>
            <person name="Stielow J.B."/>
            <person name="Szollosi G."/>
            <person name="Zifcakova L."/>
            <person name="Stursova M."/>
            <person name="Spatafora J.W."/>
            <person name="Tedersoo L."/>
            <person name="Vaario L.M."/>
            <person name="Yamada A."/>
            <person name="Yan M."/>
            <person name="Wang P."/>
            <person name="Xu J."/>
            <person name="Bruns T."/>
            <person name="Baldrian P."/>
            <person name="Vilgalys R."/>
            <person name="Dunand C."/>
            <person name="Henrissat B."/>
            <person name="Grigoriev I.V."/>
            <person name="Hibbett D."/>
            <person name="Nagy L.G."/>
            <person name="Martin F.M."/>
        </authorList>
    </citation>
    <scope>NUCLEOTIDE SEQUENCE</scope>
    <source>
        <strain evidence="1">P2</strain>
    </source>
</reference>
<reference evidence="1" key="1">
    <citation type="submission" date="2019-10" db="EMBL/GenBank/DDBJ databases">
        <authorList>
            <consortium name="DOE Joint Genome Institute"/>
            <person name="Kuo A."/>
            <person name="Miyauchi S."/>
            <person name="Kiss E."/>
            <person name="Drula E."/>
            <person name="Kohler A."/>
            <person name="Sanchez-Garcia M."/>
            <person name="Andreopoulos B."/>
            <person name="Barry K.W."/>
            <person name="Bonito G."/>
            <person name="Buee M."/>
            <person name="Carver A."/>
            <person name="Chen C."/>
            <person name="Cichocki N."/>
            <person name="Clum A."/>
            <person name="Culley D."/>
            <person name="Crous P.W."/>
            <person name="Fauchery L."/>
            <person name="Girlanda M."/>
            <person name="Hayes R."/>
            <person name="Keri Z."/>
            <person name="Labutti K."/>
            <person name="Lipzen A."/>
            <person name="Lombard V."/>
            <person name="Magnuson J."/>
            <person name="Maillard F."/>
            <person name="Morin E."/>
            <person name="Murat C."/>
            <person name="Nolan M."/>
            <person name="Ohm R."/>
            <person name="Pangilinan J."/>
            <person name="Pereira M."/>
            <person name="Perotto S."/>
            <person name="Peter M."/>
            <person name="Riley R."/>
            <person name="Sitrit Y."/>
            <person name="Stielow B."/>
            <person name="Szollosi G."/>
            <person name="Zifcakova L."/>
            <person name="Stursova M."/>
            <person name="Spatafora J.W."/>
            <person name="Tedersoo L."/>
            <person name="Vaario L.-M."/>
            <person name="Yamada A."/>
            <person name="Yan M."/>
            <person name="Wang P."/>
            <person name="Xu J."/>
            <person name="Bruns T."/>
            <person name="Baldrian P."/>
            <person name="Vilgalys R."/>
            <person name="Henrissat B."/>
            <person name="Grigoriev I.V."/>
            <person name="Hibbett D."/>
            <person name="Nagy L.G."/>
            <person name="Martin F.M."/>
        </authorList>
    </citation>
    <scope>NUCLEOTIDE SEQUENCE</scope>
    <source>
        <strain evidence="1">P2</strain>
    </source>
</reference>
<evidence type="ECO:0000313" key="1">
    <source>
        <dbReference type="EMBL" id="KAF9646060.1"/>
    </source>
</evidence>
<dbReference type="Proteomes" id="UP000886501">
    <property type="component" value="Unassembled WGS sequence"/>
</dbReference>
<name>A0ACB6Z8N2_THEGA</name>
<dbReference type="EMBL" id="MU118069">
    <property type="protein sequence ID" value="KAF9646060.1"/>
    <property type="molecule type" value="Genomic_DNA"/>
</dbReference>
<keyword evidence="2" id="KW-1185">Reference proteome</keyword>
<comment type="caution">
    <text evidence="1">The sequence shown here is derived from an EMBL/GenBank/DDBJ whole genome shotgun (WGS) entry which is preliminary data.</text>
</comment>
<gene>
    <name evidence="1" type="ORF">BDM02DRAFT_321712</name>
</gene>
<protein>
    <submittedName>
        <fullName evidence="1">Uncharacterized protein</fullName>
    </submittedName>
</protein>
<accession>A0ACB6Z8N2</accession>
<sequence>MEYWIEFALAKRLTTVGKLVEQVSFLPWGACRSYASFARFLKEFQDSPHRSTQAVSFVDGFCTRIFWWFAVASAEDLGINWNNGAVTSWGGYGFIQMASFVGQLIECNLLNHELVRLHLIKPLTTHHYAIRNGHAEIVRANAIHRLFLVAGNTLLQGLLEPEDVRVCFEILDIRVSMFGGLDELPAAKLQELREVHVTWLQRKDEEEQKDVVETEERGREEEGEVAVEIPANIETPVALAPRHLPTTIDIGIPSPIFQGIESFSDAPTDDQTTTTSSPMLNISTVSDLTPTELDEDIGEEHIPTRHEMFYLEDGNVEIVCGHTIFRVHSPIVSFSSPNLRAILSSSTLLDAPTPEGCPRIVFEDSAEDFAVLLKMIYTPGFPARHKVPEFTTFTSLLRMATKYGFSNVREGLVEDLKGAYPTKWEDFETAKVLGENVFGSPKPHPNAVLNLFLEQRIKFALPFAAYRAALGGFSSLVSNEPGVALPRLTLASIIYRMEKIRHGMIRVSHSIVYNGNLRVCPQKACSLNVSINPIERRMEVLKKIFDVMVDKSKGDMLSPLSLGDLVCVNCARLLEDTYLGCRKPFVWFALPSLLGAGGSRENV</sequence>
<organism evidence="1 2">
    <name type="scientific">Thelephora ganbajun</name>
    <name type="common">Ganba fungus</name>
    <dbReference type="NCBI Taxonomy" id="370292"/>
    <lineage>
        <taxon>Eukaryota</taxon>
        <taxon>Fungi</taxon>
        <taxon>Dikarya</taxon>
        <taxon>Basidiomycota</taxon>
        <taxon>Agaricomycotina</taxon>
        <taxon>Agaricomycetes</taxon>
        <taxon>Thelephorales</taxon>
        <taxon>Thelephoraceae</taxon>
        <taxon>Thelephora</taxon>
    </lineage>
</organism>
<evidence type="ECO:0000313" key="2">
    <source>
        <dbReference type="Proteomes" id="UP000886501"/>
    </source>
</evidence>